<accession>A0ABU9UAR9</accession>
<protein>
    <submittedName>
        <fullName evidence="7">ABC transporter ATP-binding protein</fullName>
    </submittedName>
</protein>
<keyword evidence="1" id="KW-0813">Transport</keyword>
<dbReference type="PROSITE" id="PS00211">
    <property type="entry name" value="ABC_TRANSPORTER_1"/>
    <property type="match status" value="1"/>
</dbReference>
<evidence type="ECO:0000313" key="7">
    <source>
        <dbReference type="EMBL" id="MEM5947765.1"/>
    </source>
</evidence>
<evidence type="ECO:0000256" key="5">
    <source>
        <dbReference type="ARBA" id="ARBA00023136"/>
    </source>
</evidence>
<evidence type="ECO:0000256" key="2">
    <source>
        <dbReference type="ARBA" id="ARBA00022475"/>
    </source>
</evidence>
<evidence type="ECO:0000256" key="3">
    <source>
        <dbReference type="ARBA" id="ARBA00022741"/>
    </source>
</evidence>
<gene>
    <name evidence="7" type="ORF">WKV44_04330</name>
</gene>
<keyword evidence="8" id="KW-1185">Reference proteome</keyword>
<dbReference type="PROSITE" id="PS50893">
    <property type="entry name" value="ABC_TRANSPORTER_2"/>
    <property type="match status" value="1"/>
</dbReference>
<dbReference type="InterPro" id="IPR027417">
    <property type="entry name" value="P-loop_NTPase"/>
</dbReference>
<sequence>MEDIILSDITKTFVPSRSVWQFIRGIKEDNEPVFCLDNISLTIPAGKTTVIIGPTGCGKTTLLKIIAGLIHHDTGKILYGDKELSELPPGERRIGMVFQNYALYPHFNVKDNIMSYFFFKKLSKNWTEEDERDAEEKYRRTSRLLDVKLEHLSGRFPKNLSGGEKQRVAIGRCITRDPRLFLMDEPFSNLDQPLREKYRVQLKKLLSYFNITTIYVTHDQHEALLLADKIVVMREGRIEQEGSPEELYENPRNIFVAEFLNPHRFMQSLNLIPGDILSDEYLGRVIGIRPEYIDIPAKKSVKLNNVVKAEVKDIGSFPLDNKRIIKLELEDSSVIETEAEGDFRIGETVEVSFSRFFVFDSITGERIATHIA</sequence>
<dbReference type="EMBL" id="JBCHKQ010000002">
    <property type="protein sequence ID" value="MEM5947765.1"/>
    <property type="molecule type" value="Genomic_DNA"/>
</dbReference>
<dbReference type="PANTHER" id="PTHR43875">
    <property type="entry name" value="MALTODEXTRIN IMPORT ATP-BINDING PROTEIN MSMX"/>
    <property type="match status" value="1"/>
</dbReference>
<evidence type="ECO:0000259" key="6">
    <source>
        <dbReference type="PROSITE" id="PS50893"/>
    </source>
</evidence>
<proteinExistence type="predicted"/>
<keyword evidence="4 7" id="KW-0067">ATP-binding</keyword>
<dbReference type="InterPro" id="IPR017871">
    <property type="entry name" value="ABC_transporter-like_CS"/>
</dbReference>
<name>A0ABU9UAR9_9SPIR</name>
<dbReference type="SUPFAM" id="SSF52540">
    <property type="entry name" value="P-loop containing nucleoside triphosphate hydrolases"/>
    <property type="match status" value="1"/>
</dbReference>
<dbReference type="RefSeq" id="WP_420069215.1">
    <property type="nucleotide sequence ID" value="NZ_JBCHKQ010000002.1"/>
</dbReference>
<dbReference type="PANTHER" id="PTHR43875:SF1">
    <property type="entry name" value="OSMOPROTECTIVE COMPOUNDS UPTAKE ATP-BINDING PROTEIN GGTA"/>
    <property type="match status" value="1"/>
</dbReference>
<dbReference type="SMART" id="SM00382">
    <property type="entry name" value="AAA"/>
    <property type="match status" value="1"/>
</dbReference>
<dbReference type="InterPro" id="IPR003439">
    <property type="entry name" value="ABC_transporter-like_ATP-bd"/>
</dbReference>
<keyword evidence="2" id="KW-1003">Cell membrane</keyword>
<evidence type="ECO:0000256" key="4">
    <source>
        <dbReference type="ARBA" id="ARBA00022840"/>
    </source>
</evidence>
<dbReference type="InterPro" id="IPR047641">
    <property type="entry name" value="ABC_transpr_MalK/UgpC-like"/>
</dbReference>
<comment type="caution">
    <text evidence="7">The sequence shown here is derived from an EMBL/GenBank/DDBJ whole genome shotgun (WGS) entry which is preliminary data.</text>
</comment>
<dbReference type="Pfam" id="PF00005">
    <property type="entry name" value="ABC_tran"/>
    <property type="match status" value="1"/>
</dbReference>
<keyword evidence="5" id="KW-0472">Membrane</keyword>
<evidence type="ECO:0000313" key="8">
    <source>
        <dbReference type="Proteomes" id="UP001466331"/>
    </source>
</evidence>
<keyword evidence="3" id="KW-0547">Nucleotide-binding</keyword>
<dbReference type="InterPro" id="IPR015853">
    <property type="entry name" value="ABC_transpr_FbpC"/>
</dbReference>
<evidence type="ECO:0000256" key="1">
    <source>
        <dbReference type="ARBA" id="ARBA00022448"/>
    </source>
</evidence>
<organism evidence="7 8">
    <name type="scientific">Rarispira pelagica</name>
    <dbReference type="NCBI Taxonomy" id="3141764"/>
    <lineage>
        <taxon>Bacteria</taxon>
        <taxon>Pseudomonadati</taxon>
        <taxon>Spirochaetota</taxon>
        <taxon>Spirochaetia</taxon>
        <taxon>Winmispirales</taxon>
        <taxon>Winmispiraceae</taxon>
        <taxon>Rarispira</taxon>
    </lineage>
</organism>
<dbReference type="CDD" id="cd03259">
    <property type="entry name" value="ABC_Carb_Solutes_like"/>
    <property type="match status" value="1"/>
</dbReference>
<dbReference type="Proteomes" id="UP001466331">
    <property type="component" value="Unassembled WGS sequence"/>
</dbReference>
<dbReference type="InterPro" id="IPR003593">
    <property type="entry name" value="AAA+_ATPase"/>
</dbReference>
<dbReference type="Gene3D" id="3.40.50.300">
    <property type="entry name" value="P-loop containing nucleotide triphosphate hydrolases"/>
    <property type="match status" value="1"/>
</dbReference>
<reference evidence="7 8" key="1">
    <citation type="submission" date="2024-03" db="EMBL/GenBank/DDBJ databases">
        <title>Ignisphaera cupida sp. nov., a hyperthermophilic hydrolytic archaeon from a hot spring of Kamchatka, and proposal of Ignisphaeraceae fam. nov.</title>
        <authorList>
            <person name="Podosokorskaya O.A."/>
            <person name="Elcheninov A.G."/>
            <person name="Maltseva A.I."/>
            <person name="Zayulina K.S."/>
            <person name="Novikov A."/>
            <person name="Merkel A.Y."/>
        </authorList>
    </citation>
    <scope>NUCLEOTIDE SEQUENCE [LARGE SCALE GENOMIC DNA]</scope>
    <source>
        <strain evidence="7 8">38H-sp</strain>
    </source>
</reference>
<feature type="domain" description="ABC transporter" evidence="6">
    <location>
        <begin position="4"/>
        <end position="260"/>
    </location>
</feature>
<dbReference type="GO" id="GO:0005524">
    <property type="term" value="F:ATP binding"/>
    <property type="evidence" value="ECO:0007669"/>
    <property type="project" value="UniProtKB-KW"/>
</dbReference>